<dbReference type="AlphaFoldDB" id="A0A401TGK0"/>
<organism evidence="2 3">
    <name type="scientific">Chiloscyllium punctatum</name>
    <name type="common">Brownbanded bambooshark</name>
    <name type="synonym">Hemiscyllium punctatum</name>
    <dbReference type="NCBI Taxonomy" id="137246"/>
    <lineage>
        <taxon>Eukaryota</taxon>
        <taxon>Metazoa</taxon>
        <taxon>Chordata</taxon>
        <taxon>Craniata</taxon>
        <taxon>Vertebrata</taxon>
        <taxon>Chondrichthyes</taxon>
        <taxon>Elasmobranchii</taxon>
        <taxon>Galeomorphii</taxon>
        <taxon>Galeoidea</taxon>
        <taxon>Orectolobiformes</taxon>
        <taxon>Hemiscylliidae</taxon>
        <taxon>Chiloscyllium</taxon>
    </lineage>
</organism>
<protein>
    <submittedName>
        <fullName evidence="2">Uncharacterized protein</fullName>
    </submittedName>
</protein>
<keyword evidence="3" id="KW-1185">Reference proteome</keyword>
<comment type="caution">
    <text evidence="2">The sequence shown here is derived from an EMBL/GenBank/DDBJ whole genome shotgun (WGS) entry which is preliminary data.</text>
</comment>
<evidence type="ECO:0000256" key="1">
    <source>
        <dbReference type="SAM" id="MobiDB-lite"/>
    </source>
</evidence>
<gene>
    <name evidence="2" type="ORF">chiPu_0025852</name>
</gene>
<feature type="region of interest" description="Disordered" evidence="1">
    <location>
        <begin position="223"/>
        <end position="245"/>
    </location>
</feature>
<feature type="region of interest" description="Disordered" evidence="1">
    <location>
        <begin position="169"/>
        <end position="210"/>
    </location>
</feature>
<reference evidence="2 3" key="1">
    <citation type="journal article" date="2018" name="Nat. Ecol. Evol.">
        <title>Shark genomes provide insights into elasmobranch evolution and the origin of vertebrates.</title>
        <authorList>
            <person name="Hara Y"/>
            <person name="Yamaguchi K"/>
            <person name="Onimaru K"/>
            <person name="Kadota M"/>
            <person name="Koyanagi M"/>
            <person name="Keeley SD"/>
            <person name="Tatsumi K"/>
            <person name="Tanaka K"/>
            <person name="Motone F"/>
            <person name="Kageyama Y"/>
            <person name="Nozu R"/>
            <person name="Adachi N"/>
            <person name="Nishimura O"/>
            <person name="Nakagawa R"/>
            <person name="Tanegashima C"/>
            <person name="Kiyatake I"/>
            <person name="Matsumoto R"/>
            <person name="Murakumo K"/>
            <person name="Nishida K"/>
            <person name="Terakita A"/>
            <person name="Kuratani S"/>
            <person name="Sato K"/>
            <person name="Hyodo S Kuraku.S."/>
        </authorList>
    </citation>
    <scope>NUCLEOTIDE SEQUENCE [LARGE SCALE GENOMIC DNA]</scope>
</reference>
<dbReference type="Proteomes" id="UP000287033">
    <property type="component" value="Unassembled WGS sequence"/>
</dbReference>
<sequence length="245" mass="24300">LSLLPPFPSPPLSLPPPRAGVTLSCGSLFQLTDPGQSGPVGVHVPVPVGRKGAVTLPGKDATGPATTRPLPLIPREIRAPGQTWTLACVTSYPSAPLPGIGVPGPRALRVPCHVGSGRFTKAGPVTLPHQSTVAPTVAVSDPAMFSATPASPVQWTACGLTGASGPCAPGPAGTSRARSLWASNDGHGTAEAGVTGVSPVRAPSSRSGPATTVITAGVSVTGTLPQAARPGTGSREGPGRTALWL</sequence>
<evidence type="ECO:0000313" key="2">
    <source>
        <dbReference type="EMBL" id="GCC41771.1"/>
    </source>
</evidence>
<feature type="non-terminal residue" evidence="2">
    <location>
        <position position="1"/>
    </location>
</feature>
<dbReference type="EMBL" id="BEZZ01067020">
    <property type="protein sequence ID" value="GCC41771.1"/>
    <property type="molecule type" value="Genomic_DNA"/>
</dbReference>
<accession>A0A401TGK0</accession>
<evidence type="ECO:0000313" key="3">
    <source>
        <dbReference type="Proteomes" id="UP000287033"/>
    </source>
</evidence>
<name>A0A401TGK0_CHIPU</name>
<proteinExistence type="predicted"/>